<dbReference type="OrthoDB" id="3682047at2"/>
<proteinExistence type="predicted"/>
<keyword evidence="3" id="KW-0804">Transcription</keyword>
<evidence type="ECO:0000259" key="6">
    <source>
        <dbReference type="PROSITE" id="PS50977"/>
    </source>
</evidence>
<evidence type="ECO:0000256" key="4">
    <source>
        <dbReference type="PROSITE-ProRule" id="PRU00335"/>
    </source>
</evidence>
<dbReference type="Gene3D" id="1.10.357.10">
    <property type="entry name" value="Tetracycline Repressor, domain 2"/>
    <property type="match status" value="1"/>
</dbReference>
<dbReference type="GO" id="GO:0003700">
    <property type="term" value="F:DNA-binding transcription factor activity"/>
    <property type="evidence" value="ECO:0007669"/>
    <property type="project" value="TreeGrafter"/>
</dbReference>
<dbReference type="EMBL" id="QOIL01000016">
    <property type="protein sequence ID" value="RCG27305.1"/>
    <property type="molecule type" value="Genomic_DNA"/>
</dbReference>
<organism evidence="7 8">
    <name type="scientific">Sphaerisporangium album</name>
    <dbReference type="NCBI Taxonomy" id="509200"/>
    <lineage>
        <taxon>Bacteria</taxon>
        <taxon>Bacillati</taxon>
        <taxon>Actinomycetota</taxon>
        <taxon>Actinomycetes</taxon>
        <taxon>Streptosporangiales</taxon>
        <taxon>Streptosporangiaceae</taxon>
        <taxon>Sphaerisporangium</taxon>
    </lineage>
</organism>
<dbReference type="GO" id="GO:0000976">
    <property type="term" value="F:transcription cis-regulatory region binding"/>
    <property type="evidence" value="ECO:0007669"/>
    <property type="project" value="TreeGrafter"/>
</dbReference>
<evidence type="ECO:0000256" key="2">
    <source>
        <dbReference type="ARBA" id="ARBA00023125"/>
    </source>
</evidence>
<sequence length="264" mass="28846">MLGRPRQDLHRADRILDSAAELLLRLGYRKVTIEDIARHAGIGKGTVYLHWRTKQQLFEALLLREALTYVEGLVDELRRDPSTVLPHRLLAASFLIVHDRPVLRALFGGDAEQLQARPADSPTRGHELLATARFFAVLTRHGLFRDDVPNLAYALTATHAGFLLMDNLGETGPTATAPDVRARAGSLAHVVRTAFEPAGPPDPQAVASAAAEVLEAIADVIPPYRERIYGYRRAQEAAETSGAHSAPATAREPVPGDTGRRRPT</sequence>
<name>A0A367FC87_9ACTN</name>
<dbReference type="InterPro" id="IPR023772">
    <property type="entry name" value="DNA-bd_HTH_TetR-type_CS"/>
</dbReference>
<evidence type="ECO:0000313" key="8">
    <source>
        <dbReference type="Proteomes" id="UP000253094"/>
    </source>
</evidence>
<dbReference type="SUPFAM" id="SSF46689">
    <property type="entry name" value="Homeodomain-like"/>
    <property type="match status" value="1"/>
</dbReference>
<dbReference type="InterPro" id="IPR001647">
    <property type="entry name" value="HTH_TetR"/>
</dbReference>
<dbReference type="InterPro" id="IPR050109">
    <property type="entry name" value="HTH-type_TetR-like_transc_reg"/>
</dbReference>
<dbReference type="AlphaFoldDB" id="A0A367FC87"/>
<keyword evidence="2 4" id="KW-0238">DNA-binding</keyword>
<dbReference type="PRINTS" id="PR00455">
    <property type="entry name" value="HTHTETR"/>
</dbReference>
<dbReference type="Proteomes" id="UP000253094">
    <property type="component" value="Unassembled WGS sequence"/>
</dbReference>
<evidence type="ECO:0000256" key="5">
    <source>
        <dbReference type="SAM" id="MobiDB-lite"/>
    </source>
</evidence>
<evidence type="ECO:0000313" key="7">
    <source>
        <dbReference type="EMBL" id="RCG27305.1"/>
    </source>
</evidence>
<dbReference type="RefSeq" id="WP_114031645.1">
    <property type="nucleotide sequence ID" value="NZ_QOIL01000016.1"/>
</dbReference>
<dbReference type="PROSITE" id="PS50977">
    <property type="entry name" value="HTH_TETR_2"/>
    <property type="match status" value="1"/>
</dbReference>
<gene>
    <name evidence="7" type="ORF">DQ384_26705</name>
</gene>
<comment type="caution">
    <text evidence="7">The sequence shown here is derived from an EMBL/GenBank/DDBJ whole genome shotgun (WGS) entry which is preliminary data.</text>
</comment>
<keyword evidence="8" id="KW-1185">Reference proteome</keyword>
<feature type="DNA-binding region" description="H-T-H motif" evidence="4">
    <location>
        <begin position="32"/>
        <end position="51"/>
    </location>
</feature>
<dbReference type="PANTHER" id="PTHR30055">
    <property type="entry name" value="HTH-TYPE TRANSCRIPTIONAL REGULATOR RUTR"/>
    <property type="match status" value="1"/>
</dbReference>
<dbReference type="PROSITE" id="PS01081">
    <property type="entry name" value="HTH_TETR_1"/>
    <property type="match status" value="1"/>
</dbReference>
<reference evidence="7 8" key="1">
    <citation type="submission" date="2018-06" db="EMBL/GenBank/DDBJ databases">
        <title>Sphaerisporangium craniellae sp. nov., isolated from a marine sponge in the South China Sea.</title>
        <authorList>
            <person name="Li L."/>
        </authorList>
    </citation>
    <scope>NUCLEOTIDE SEQUENCE [LARGE SCALE GENOMIC DNA]</scope>
    <source>
        <strain evidence="7 8">CCTCC AA 208026</strain>
    </source>
</reference>
<feature type="domain" description="HTH tetR-type" evidence="6">
    <location>
        <begin position="9"/>
        <end position="69"/>
    </location>
</feature>
<accession>A0A367FC87</accession>
<feature type="region of interest" description="Disordered" evidence="5">
    <location>
        <begin position="235"/>
        <end position="264"/>
    </location>
</feature>
<protein>
    <submittedName>
        <fullName evidence="7">TetR/AcrR family transcriptional regulator</fullName>
    </submittedName>
</protein>
<dbReference type="Pfam" id="PF00440">
    <property type="entry name" value="TetR_N"/>
    <property type="match status" value="1"/>
</dbReference>
<evidence type="ECO:0000256" key="3">
    <source>
        <dbReference type="ARBA" id="ARBA00023163"/>
    </source>
</evidence>
<dbReference type="PANTHER" id="PTHR30055:SF234">
    <property type="entry name" value="HTH-TYPE TRANSCRIPTIONAL REGULATOR BETI"/>
    <property type="match status" value="1"/>
</dbReference>
<dbReference type="InterPro" id="IPR009057">
    <property type="entry name" value="Homeodomain-like_sf"/>
</dbReference>
<keyword evidence="1" id="KW-0805">Transcription regulation</keyword>
<evidence type="ECO:0000256" key="1">
    <source>
        <dbReference type="ARBA" id="ARBA00023015"/>
    </source>
</evidence>